<sequence length="64" mass="7813">MNYTKKDFKEFVRLRDKCSLAGFGNYKRNIGRLEMTEFLKKFNKKDQEDMFTKDNKKHNIKESE</sequence>
<dbReference type="EMBL" id="BARS01002405">
    <property type="protein sequence ID" value="GAF84950.1"/>
    <property type="molecule type" value="Genomic_DNA"/>
</dbReference>
<comment type="caution">
    <text evidence="1">The sequence shown here is derived from an EMBL/GenBank/DDBJ whole genome shotgun (WGS) entry which is preliminary data.</text>
</comment>
<dbReference type="AlphaFoldDB" id="X0U906"/>
<gene>
    <name evidence="1" type="ORF">S01H1_04567</name>
</gene>
<accession>X0U906</accession>
<name>X0U906_9ZZZZ</name>
<reference evidence="1" key="1">
    <citation type="journal article" date="2014" name="Front. Microbiol.">
        <title>High frequency of phylogenetically diverse reductive dehalogenase-homologous genes in deep subseafloor sedimentary metagenomes.</title>
        <authorList>
            <person name="Kawai M."/>
            <person name="Futagami T."/>
            <person name="Toyoda A."/>
            <person name="Takaki Y."/>
            <person name="Nishi S."/>
            <person name="Hori S."/>
            <person name="Arai W."/>
            <person name="Tsubouchi T."/>
            <person name="Morono Y."/>
            <person name="Uchiyama I."/>
            <person name="Ito T."/>
            <person name="Fujiyama A."/>
            <person name="Inagaki F."/>
            <person name="Takami H."/>
        </authorList>
    </citation>
    <scope>NUCLEOTIDE SEQUENCE</scope>
    <source>
        <strain evidence="1">Expedition CK06-06</strain>
    </source>
</reference>
<proteinExistence type="predicted"/>
<organism evidence="1">
    <name type="scientific">marine sediment metagenome</name>
    <dbReference type="NCBI Taxonomy" id="412755"/>
    <lineage>
        <taxon>unclassified sequences</taxon>
        <taxon>metagenomes</taxon>
        <taxon>ecological metagenomes</taxon>
    </lineage>
</organism>
<protein>
    <submittedName>
        <fullName evidence="1">Uncharacterized protein</fullName>
    </submittedName>
</protein>
<evidence type="ECO:0000313" key="1">
    <source>
        <dbReference type="EMBL" id="GAF84950.1"/>
    </source>
</evidence>